<evidence type="ECO:0000256" key="8">
    <source>
        <dbReference type="ARBA" id="ARBA00023180"/>
    </source>
</evidence>
<dbReference type="InterPro" id="IPR005331">
    <property type="entry name" value="Sulfotransferase"/>
</dbReference>
<evidence type="ECO:0000256" key="4">
    <source>
        <dbReference type="ARBA" id="ARBA00022692"/>
    </source>
</evidence>
<gene>
    <name evidence="10" type="primary">CHST13_2</name>
    <name evidence="10" type="ORF">OS493_013028</name>
</gene>
<dbReference type="GO" id="GO:0016051">
    <property type="term" value="P:carbohydrate biosynthetic process"/>
    <property type="evidence" value="ECO:0007669"/>
    <property type="project" value="InterPro"/>
</dbReference>
<evidence type="ECO:0000256" key="5">
    <source>
        <dbReference type="ARBA" id="ARBA00022989"/>
    </source>
</evidence>
<dbReference type="PANTHER" id="PTHR12137:SF54">
    <property type="entry name" value="CARBOHYDRATE SULFOTRANSFERASE"/>
    <property type="match status" value="1"/>
</dbReference>
<reference evidence="10" key="1">
    <citation type="submission" date="2023-01" db="EMBL/GenBank/DDBJ databases">
        <title>Genome assembly of the deep-sea coral Lophelia pertusa.</title>
        <authorList>
            <person name="Herrera S."/>
            <person name="Cordes E."/>
        </authorList>
    </citation>
    <scope>NUCLEOTIDE SEQUENCE</scope>
    <source>
        <strain evidence="10">USNM1676648</strain>
        <tissue evidence="10">Polyp</tissue>
    </source>
</reference>
<dbReference type="GO" id="GO:0000139">
    <property type="term" value="C:Golgi membrane"/>
    <property type="evidence" value="ECO:0007669"/>
    <property type="project" value="UniProtKB-SubCell"/>
</dbReference>
<keyword evidence="5" id="KW-1133">Transmembrane helix</keyword>
<dbReference type="GO" id="GO:0008146">
    <property type="term" value="F:sulfotransferase activity"/>
    <property type="evidence" value="ECO:0007669"/>
    <property type="project" value="InterPro"/>
</dbReference>
<keyword evidence="9" id="KW-0735">Signal-anchor</keyword>
<dbReference type="EC" id="2.8.2.-" evidence="9"/>
<keyword evidence="8 9" id="KW-0325">Glycoprotein</keyword>
<sequence>MIRSTQRKLSFPFILGLSILLLYAAYKTWFGSLKTNDRDESVNVAAARSHVLSSKFNIPNVQNSKGFNFFGNSIQSERRRLIKEFCKQTGQTTQRDFDDALRHLAVNLSSKIIYCVTPKCASRQMRQMLFPFRVQGEPGVPKIWQFPKHEEDIMVETYFKLTFVHKFVYPRNRPLLERHGGRILKNFRLNATQRALKELNDITFREFIEYLVTKGSNRSTSVMDWHWDNYVNICGMCSIEYDFIGHYETMEQDLADFITAAGLSAEDARRLAAYRHTPSSTSSSLLKYYSQIPLEWIDILGQIYKANFEMFGYNFPGPLKSLYEN</sequence>
<comment type="similarity">
    <text evidence="2 9">Belongs to the sulfotransferase 2 family.</text>
</comment>
<evidence type="ECO:0000256" key="7">
    <source>
        <dbReference type="ARBA" id="ARBA00023136"/>
    </source>
</evidence>
<keyword evidence="6 9" id="KW-0333">Golgi apparatus</keyword>
<evidence type="ECO:0000256" key="9">
    <source>
        <dbReference type="RuleBase" id="RU364020"/>
    </source>
</evidence>
<dbReference type="AlphaFoldDB" id="A0A9W9Z4Y0"/>
<evidence type="ECO:0000313" key="10">
    <source>
        <dbReference type="EMBL" id="KAJ7373434.1"/>
    </source>
</evidence>
<comment type="subcellular location">
    <subcellularLocation>
        <location evidence="1 9">Golgi apparatus membrane</location>
        <topology evidence="1 9">Single-pass type II membrane protein</topology>
    </subcellularLocation>
</comment>
<dbReference type="OrthoDB" id="2019940at2759"/>
<evidence type="ECO:0000256" key="3">
    <source>
        <dbReference type="ARBA" id="ARBA00022679"/>
    </source>
</evidence>
<evidence type="ECO:0000256" key="2">
    <source>
        <dbReference type="ARBA" id="ARBA00006339"/>
    </source>
</evidence>
<keyword evidence="9" id="KW-0119">Carbohydrate metabolism</keyword>
<name>A0A9W9Z4Y0_9CNID</name>
<proteinExistence type="inferred from homology"/>
<dbReference type="Proteomes" id="UP001163046">
    <property type="component" value="Unassembled WGS sequence"/>
</dbReference>
<evidence type="ECO:0000313" key="11">
    <source>
        <dbReference type="Proteomes" id="UP001163046"/>
    </source>
</evidence>
<keyword evidence="3 9" id="KW-0808">Transferase</keyword>
<dbReference type="InterPro" id="IPR018011">
    <property type="entry name" value="Carb_sulfotrans_8-10"/>
</dbReference>
<protein>
    <recommendedName>
        <fullName evidence="9">Carbohydrate sulfotransferase</fullName>
        <ecNumber evidence="9">2.8.2.-</ecNumber>
    </recommendedName>
</protein>
<dbReference type="EMBL" id="MU826831">
    <property type="protein sequence ID" value="KAJ7373434.1"/>
    <property type="molecule type" value="Genomic_DNA"/>
</dbReference>
<organism evidence="10 11">
    <name type="scientific">Desmophyllum pertusum</name>
    <dbReference type="NCBI Taxonomy" id="174260"/>
    <lineage>
        <taxon>Eukaryota</taxon>
        <taxon>Metazoa</taxon>
        <taxon>Cnidaria</taxon>
        <taxon>Anthozoa</taxon>
        <taxon>Hexacorallia</taxon>
        <taxon>Scleractinia</taxon>
        <taxon>Caryophylliina</taxon>
        <taxon>Caryophylliidae</taxon>
        <taxon>Desmophyllum</taxon>
    </lineage>
</organism>
<accession>A0A9W9Z4Y0</accession>
<dbReference type="PANTHER" id="PTHR12137">
    <property type="entry name" value="CARBOHYDRATE SULFOTRANSFERASE"/>
    <property type="match status" value="1"/>
</dbReference>
<keyword evidence="11" id="KW-1185">Reference proteome</keyword>
<keyword evidence="4" id="KW-0812">Transmembrane</keyword>
<evidence type="ECO:0000256" key="1">
    <source>
        <dbReference type="ARBA" id="ARBA00004323"/>
    </source>
</evidence>
<comment type="caution">
    <text evidence="10">The sequence shown here is derived from an EMBL/GenBank/DDBJ whole genome shotgun (WGS) entry which is preliminary data.</text>
</comment>
<dbReference type="Pfam" id="PF03567">
    <property type="entry name" value="Sulfotransfer_2"/>
    <property type="match status" value="1"/>
</dbReference>
<evidence type="ECO:0000256" key="6">
    <source>
        <dbReference type="ARBA" id="ARBA00023034"/>
    </source>
</evidence>
<keyword evidence="7" id="KW-0472">Membrane</keyword>